<organism evidence="1 2">
    <name type="scientific">Campylobacter ureolyticus RIGS 9880</name>
    <dbReference type="NCBI Taxonomy" id="1032069"/>
    <lineage>
        <taxon>Bacteria</taxon>
        <taxon>Pseudomonadati</taxon>
        <taxon>Campylobacterota</taxon>
        <taxon>Epsilonproteobacteria</taxon>
        <taxon>Campylobacterales</taxon>
        <taxon>Campylobacteraceae</taxon>
        <taxon>Campylobacter</taxon>
    </lineage>
</organism>
<proteinExistence type="predicted"/>
<dbReference type="Proteomes" id="UP000063971">
    <property type="component" value="Chromosome"/>
</dbReference>
<dbReference type="AlphaFoldDB" id="A0AAU8UJ15"/>
<sequence length="209" mass="25006">MNKFKKYCPNVWIAECEAEHTKGEIIELTTKYGKGVECEVYNLLYKKDNKFYYSIIRLDESYAQRRLNKHQNAQVRHEKLSKEWYEKSQEDKEFLSLGEPIKVGHHSEHRHRKLLERNWNRLENSVKHSDMAEARQTKIDYWENKLKEINLSMPESLEYFTLKLENAIKEHNGLKDGSIPKEHNYSVTYANNAVKDFRKKVEIANKLWA</sequence>
<evidence type="ECO:0000313" key="1">
    <source>
        <dbReference type="EMBL" id="AKT91440.1"/>
    </source>
</evidence>
<accession>A0AAU8UJ15</accession>
<evidence type="ECO:0008006" key="3">
    <source>
        <dbReference type="Google" id="ProtNLM"/>
    </source>
</evidence>
<evidence type="ECO:0000313" key="2">
    <source>
        <dbReference type="Proteomes" id="UP000063971"/>
    </source>
</evidence>
<gene>
    <name evidence="1" type="ORF">CUREO_1634</name>
</gene>
<name>A0AAU8UJ15_9BACT</name>
<dbReference type="Pfam" id="PF12083">
    <property type="entry name" value="DUF3560"/>
    <property type="match status" value="1"/>
</dbReference>
<reference evidence="1 2" key="1">
    <citation type="journal article" date="2015" name="Genome Announc.">
        <title>Complete Genome Sequence of the Campylobacter ureolyticus Clinical Isolate RIGS 9880.</title>
        <authorList>
            <person name="Miller W.G."/>
            <person name="Yee E."/>
            <person name="On S.L."/>
            <person name="Andersen L.P."/>
            <person name="Bono J.L."/>
        </authorList>
    </citation>
    <scope>NUCLEOTIDE SEQUENCE [LARGE SCALE GENOMIC DNA]</scope>
    <source>
        <strain evidence="1 2">RIGS 9880</strain>
    </source>
</reference>
<dbReference type="RefSeq" id="WP_050335902.1">
    <property type="nucleotide sequence ID" value="NZ_CP012195.1"/>
</dbReference>
<dbReference type="InterPro" id="IPR021944">
    <property type="entry name" value="DUF3560"/>
</dbReference>
<protein>
    <recommendedName>
        <fullName evidence="3">DUF3560 domain-containing protein</fullName>
    </recommendedName>
</protein>
<dbReference type="EMBL" id="CP012195">
    <property type="protein sequence ID" value="AKT91440.1"/>
    <property type="molecule type" value="Genomic_DNA"/>
</dbReference>
<dbReference type="KEGG" id="cure:CUREO_1634"/>